<keyword evidence="2" id="KW-1185">Reference proteome</keyword>
<gene>
    <name evidence="1" type="ORF">ABR189_22430</name>
</gene>
<name>A0ABV2TC02_9BACT</name>
<accession>A0ABV2TC02</accession>
<protein>
    <recommendedName>
        <fullName evidence="3">RteC protein</fullName>
    </recommendedName>
</protein>
<comment type="caution">
    <text evidence="1">The sequence shown here is derived from an EMBL/GenBank/DDBJ whole genome shotgun (WGS) entry which is preliminary data.</text>
</comment>
<reference evidence="1 2" key="1">
    <citation type="submission" date="2024-06" db="EMBL/GenBank/DDBJ databases">
        <title>Chitinophaga defluvii sp. nov., isolated from municipal sewage.</title>
        <authorList>
            <person name="Zhang L."/>
        </authorList>
    </citation>
    <scope>NUCLEOTIDE SEQUENCE [LARGE SCALE GENOMIC DNA]</scope>
    <source>
        <strain evidence="1 2">H8</strain>
    </source>
</reference>
<organism evidence="1 2">
    <name type="scientific">Chitinophaga defluvii</name>
    <dbReference type="NCBI Taxonomy" id="3163343"/>
    <lineage>
        <taxon>Bacteria</taxon>
        <taxon>Pseudomonadati</taxon>
        <taxon>Bacteroidota</taxon>
        <taxon>Chitinophagia</taxon>
        <taxon>Chitinophagales</taxon>
        <taxon>Chitinophagaceae</taxon>
        <taxon>Chitinophaga</taxon>
    </lineage>
</organism>
<evidence type="ECO:0000313" key="2">
    <source>
        <dbReference type="Proteomes" id="UP001549749"/>
    </source>
</evidence>
<evidence type="ECO:0000313" key="1">
    <source>
        <dbReference type="EMBL" id="MET7000165.1"/>
    </source>
</evidence>
<evidence type="ECO:0008006" key="3">
    <source>
        <dbReference type="Google" id="ProtNLM"/>
    </source>
</evidence>
<dbReference type="RefSeq" id="WP_354662725.1">
    <property type="nucleotide sequence ID" value="NZ_JBEXAC010000002.1"/>
</dbReference>
<dbReference type="Proteomes" id="UP001549749">
    <property type="component" value="Unassembled WGS sequence"/>
</dbReference>
<sequence>MDKKATNGASEPQDLLIQLNDEAIREGRIDGFSKSGGIDLTISDFYKERALVLMAPTLGAIRGWLSSVAEECRQLCDLIRSLFDDFIDAPITKEVTYRRVFYLGRLLCELDAIRMTNPSSALHGALQKTLKQLNLNTEAYYNYCIARYSNIIARIPDVSDKLAELKGMKKKLLNSEVWSGYIYQMALPDLKHQLQDWLRTRAAELADQPIKEVNKPSRMDLTDEQFKINTLMGMDVLAILFKAAIKGGLIAEPCYEALFRFVSRHFSTPTMTDFKATSFKSRYGEQPTRKGLTAALRLLIAMEEHVKERMKDAKNKKI</sequence>
<proteinExistence type="predicted"/>
<dbReference type="EMBL" id="JBEXAC010000002">
    <property type="protein sequence ID" value="MET7000165.1"/>
    <property type="molecule type" value="Genomic_DNA"/>
</dbReference>